<evidence type="ECO:0000313" key="3">
    <source>
        <dbReference type="Proteomes" id="UP001652394"/>
    </source>
</evidence>
<sequence length="294" mass="32246">MSKIAIMTDSNSGIMPMEGIEQEIHVLPMPILVDGQTYYEGQDITPAQFYQKLSEGVSVTTSQPSPGELLQMWDRLLESYDEIVFIPMSSGLSNSCQTASVLSQEEPYNGKVHVVDNHRISITQEQSVYDAKSLAEKGASGKEIKTLLEKESLDASIYIAVDTLEYLKKGGRITPAAAAIGTVLNLKPVLTIQGDKLDACSKTRGMKAAFKTMCKAVQKDLDTRFADLKKHGLLQAGIATTLMDKEKLTYFKEEMQQHFPDMKLKTAPLTMSIGCHTGPGAVGIGIFRTHIPEK</sequence>
<dbReference type="PROSITE" id="PS51482">
    <property type="entry name" value="DEGV"/>
    <property type="match status" value="1"/>
</dbReference>
<accession>A0ABT2TA20</accession>
<proteinExistence type="predicted"/>
<name>A0ABT2TA20_9FIRM</name>
<dbReference type="Proteomes" id="UP001652394">
    <property type="component" value="Unassembled WGS sequence"/>
</dbReference>
<dbReference type="Pfam" id="PF02645">
    <property type="entry name" value="DegV"/>
    <property type="match status" value="1"/>
</dbReference>
<gene>
    <name evidence="2" type="ORF">OCV51_05345</name>
</gene>
<evidence type="ECO:0000256" key="1">
    <source>
        <dbReference type="ARBA" id="ARBA00023121"/>
    </source>
</evidence>
<dbReference type="RefSeq" id="WP_059066716.1">
    <property type="nucleotide sequence ID" value="NZ_JAOQJX010000005.1"/>
</dbReference>
<dbReference type="Gene3D" id="3.40.50.10170">
    <property type="match status" value="1"/>
</dbReference>
<dbReference type="PANTHER" id="PTHR33434">
    <property type="entry name" value="DEGV DOMAIN-CONTAINING PROTEIN DR_1986-RELATED"/>
    <property type="match status" value="1"/>
</dbReference>
<dbReference type="InterPro" id="IPR043168">
    <property type="entry name" value="DegV_C"/>
</dbReference>
<dbReference type="SUPFAM" id="SSF82549">
    <property type="entry name" value="DAK1/DegV-like"/>
    <property type="match status" value="1"/>
</dbReference>
<protein>
    <submittedName>
        <fullName evidence="2">DegV family protein</fullName>
    </submittedName>
</protein>
<dbReference type="EMBL" id="JAOQJX010000005">
    <property type="protein sequence ID" value="MCU6747082.1"/>
    <property type="molecule type" value="Genomic_DNA"/>
</dbReference>
<evidence type="ECO:0000313" key="2">
    <source>
        <dbReference type="EMBL" id="MCU6747082.1"/>
    </source>
</evidence>
<organism evidence="2 3">
    <name type="scientific">Faecalicatena acetigenes</name>
    <dbReference type="NCBI Taxonomy" id="2981790"/>
    <lineage>
        <taxon>Bacteria</taxon>
        <taxon>Bacillati</taxon>
        <taxon>Bacillota</taxon>
        <taxon>Clostridia</taxon>
        <taxon>Lachnospirales</taxon>
        <taxon>Lachnospiraceae</taxon>
        <taxon>Faecalicatena</taxon>
    </lineage>
</organism>
<dbReference type="NCBIfam" id="TIGR00762">
    <property type="entry name" value="DegV"/>
    <property type="match status" value="1"/>
</dbReference>
<keyword evidence="3" id="KW-1185">Reference proteome</keyword>
<keyword evidence="1" id="KW-0446">Lipid-binding</keyword>
<dbReference type="InterPro" id="IPR050270">
    <property type="entry name" value="DegV_domain_contain"/>
</dbReference>
<comment type="caution">
    <text evidence="2">The sequence shown here is derived from an EMBL/GenBank/DDBJ whole genome shotgun (WGS) entry which is preliminary data.</text>
</comment>
<reference evidence="2 3" key="1">
    <citation type="journal article" date="2021" name="ISME Commun">
        <title>Automated analysis of genomic sequences facilitates high-throughput and comprehensive description of bacteria.</title>
        <authorList>
            <person name="Hitch T.C.A."/>
        </authorList>
    </citation>
    <scope>NUCLEOTIDE SEQUENCE [LARGE SCALE GENOMIC DNA]</scope>
    <source>
        <strain evidence="2 3">H2_18</strain>
    </source>
</reference>
<dbReference type="PANTHER" id="PTHR33434:SF2">
    <property type="entry name" value="FATTY ACID-BINDING PROTEIN TM_1468"/>
    <property type="match status" value="1"/>
</dbReference>
<dbReference type="InterPro" id="IPR003797">
    <property type="entry name" value="DegV"/>
</dbReference>
<dbReference type="Gene3D" id="3.30.1180.10">
    <property type="match status" value="1"/>
</dbReference>